<keyword evidence="2" id="KW-1185">Reference proteome</keyword>
<protein>
    <submittedName>
        <fullName evidence="1">Uncharacterized protein</fullName>
    </submittedName>
</protein>
<accession>A0A1Y1ZF53</accession>
<evidence type="ECO:0000313" key="2">
    <source>
        <dbReference type="Proteomes" id="UP000193144"/>
    </source>
</evidence>
<sequence>MQRGEVRLGDRLRLRRCATEGASPLNIISIRRSMVWGMNAAVLSKIPSSRSPIFPFLSSRHGCPSFRPMYIQSNIALPRRAVSILSAGTLSQPRQQGAWGGGCISQVHVLAGQARSLRCAFIQSMLKISPLTPGVTKYAECGLVLSTKTRRSPRHGSLSFRILLDFYWISEAHSGGALAWLKAEAGFCK</sequence>
<dbReference type="AlphaFoldDB" id="A0A1Y1ZF53"/>
<comment type="caution">
    <text evidence="1">The sequence shown here is derived from an EMBL/GenBank/DDBJ whole genome shotgun (WGS) entry which is preliminary data.</text>
</comment>
<reference evidence="1 2" key="1">
    <citation type="submission" date="2016-07" db="EMBL/GenBank/DDBJ databases">
        <title>Pervasive Adenine N6-methylation of Active Genes in Fungi.</title>
        <authorList>
            <consortium name="DOE Joint Genome Institute"/>
            <person name="Mondo S.J."/>
            <person name="Dannebaum R.O."/>
            <person name="Kuo R.C."/>
            <person name="Labutti K."/>
            <person name="Haridas S."/>
            <person name="Kuo A."/>
            <person name="Salamov A."/>
            <person name="Ahrendt S.R."/>
            <person name="Lipzen A."/>
            <person name="Sullivan W."/>
            <person name="Andreopoulos W.B."/>
            <person name="Clum A."/>
            <person name="Lindquist E."/>
            <person name="Daum C."/>
            <person name="Ramamoorthy G.K."/>
            <person name="Gryganskyi A."/>
            <person name="Culley D."/>
            <person name="Magnuson J.K."/>
            <person name="James T.Y."/>
            <person name="O'Malley M.A."/>
            <person name="Stajich J.E."/>
            <person name="Spatafora J.W."/>
            <person name="Visel A."/>
            <person name="Grigoriev I.V."/>
        </authorList>
    </citation>
    <scope>NUCLEOTIDE SEQUENCE [LARGE SCALE GENOMIC DNA]</scope>
    <source>
        <strain evidence="1 2">CBS 115471</strain>
    </source>
</reference>
<dbReference type="EMBL" id="MCFA01000094">
    <property type="protein sequence ID" value="ORY08846.1"/>
    <property type="molecule type" value="Genomic_DNA"/>
</dbReference>
<dbReference type="Proteomes" id="UP000193144">
    <property type="component" value="Unassembled WGS sequence"/>
</dbReference>
<gene>
    <name evidence="1" type="ORF">BCR34DRAFT_387575</name>
</gene>
<organism evidence="1 2">
    <name type="scientific">Clohesyomyces aquaticus</name>
    <dbReference type="NCBI Taxonomy" id="1231657"/>
    <lineage>
        <taxon>Eukaryota</taxon>
        <taxon>Fungi</taxon>
        <taxon>Dikarya</taxon>
        <taxon>Ascomycota</taxon>
        <taxon>Pezizomycotina</taxon>
        <taxon>Dothideomycetes</taxon>
        <taxon>Pleosporomycetidae</taxon>
        <taxon>Pleosporales</taxon>
        <taxon>Lindgomycetaceae</taxon>
        <taxon>Clohesyomyces</taxon>
    </lineage>
</organism>
<proteinExistence type="predicted"/>
<evidence type="ECO:0000313" key="1">
    <source>
        <dbReference type="EMBL" id="ORY08846.1"/>
    </source>
</evidence>
<name>A0A1Y1ZF53_9PLEO</name>